<evidence type="ECO:0000256" key="4">
    <source>
        <dbReference type="ARBA" id="ARBA00022801"/>
    </source>
</evidence>
<evidence type="ECO:0000256" key="1">
    <source>
        <dbReference type="ARBA" id="ARBA00022722"/>
    </source>
</evidence>
<evidence type="ECO:0000256" key="7">
    <source>
        <dbReference type="ARBA" id="ARBA00022918"/>
    </source>
</evidence>
<dbReference type="Pfam" id="PF00665">
    <property type="entry name" value="rve"/>
    <property type="match status" value="1"/>
</dbReference>
<dbReference type="GO" id="GO:0006310">
    <property type="term" value="P:DNA recombination"/>
    <property type="evidence" value="ECO:0007669"/>
    <property type="project" value="UniProtKB-KW"/>
</dbReference>
<dbReference type="GO" id="GO:0003887">
    <property type="term" value="F:DNA-directed DNA polymerase activity"/>
    <property type="evidence" value="ECO:0007669"/>
    <property type="project" value="UniProtKB-KW"/>
</dbReference>
<name>A0A1R3L622_ASPOF</name>
<evidence type="ECO:0000313" key="12">
    <source>
        <dbReference type="Proteomes" id="UP000243459"/>
    </source>
</evidence>
<dbReference type="OMA" id="ICHEYTI"/>
<keyword evidence="7" id="KW-0695">RNA-directed DNA polymerase</keyword>
<dbReference type="Proteomes" id="UP000243459">
    <property type="component" value="Unassembled WGS sequence"/>
</dbReference>
<accession>A0A1R3L622</accession>
<gene>
    <name evidence="11" type="ORF">A4U43_UnF8110</name>
</gene>
<keyword evidence="1" id="KW-0540">Nuclease</keyword>
<evidence type="ECO:0000256" key="6">
    <source>
        <dbReference type="ARBA" id="ARBA00022908"/>
    </source>
</evidence>
<protein>
    <recommendedName>
        <fullName evidence="10">Integrase catalytic domain-containing protein</fullName>
    </recommendedName>
</protein>
<keyword evidence="2" id="KW-0479">Metal-binding</keyword>
<dbReference type="GO" id="GO:0046872">
    <property type="term" value="F:metal ion binding"/>
    <property type="evidence" value="ECO:0007669"/>
    <property type="project" value="UniProtKB-KW"/>
</dbReference>
<evidence type="ECO:0000259" key="10">
    <source>
        <dbReference type="PROSITE" id="PS50994"/>
    </source>
</evidence>
<dbReference type="InterPro" id="IPR036397">
    <property type="entry name" value="RNaseH_sf"/>
</dbReference>
<keyword evidence="12" id="KW-1185">Reference proteome</keyword>
<reference evidence="12" key="1">
    <citation type="journal article" date="2017" name="Nat. Commun.">
        <title>The asparagus genome sheds light on the origin and evolution of a young Y chromosome.</title>
        <authorList>
            <person name="Harkess A."/>
            <person name="Zhou J."/>
            <person name="Xu C."/>
            <person name="Bowers J.E."/>
            <person name="Van der Hulst R."/>
            <person name="Ayyampalayam S."/>
            <person name="Mercati F."/>
            <person name="Riccardi P."/>
            <person name="McKain M.R."/>
            <person name="Kakrana A."/>
            <person name="Tang H."/>
            <person name="Ray J."/>
            <person name="Groenendijk J."/>
            <person name="Arikit S."/>
            <person name="Mathioni S.M."/>
            <person name="Nakano M."/>
            <person name="Shan H."/>
            <person name="Telgmann-Rauber A."/>
            <person name="Kanno A."/>
            <person name="Yue Z."/>
            <person name="Chen H."/>
            <person name="Li W."/>
            <person name="Chen Y."/>
            <person name="Xu X."/>
            <person name="Zhang Y."/>
            <person name="Luo S."/>
            <person name="Chen H."/>
            <person name="Gao J."/>
            <person name="Mao Z."/>
            <person name="Pires J.C."/>
            <person name="Luo M."/>
            <person name="Kudrna D."/>
            <person name="Wing R.A."/>
            <person name="Meyers B.C."/>
            <person name="Yi K."/>
            <person name="Kong H."/>
            <person name="Lavrijsen P."/>
            <person name="Sunseri F."/>
            <person name="Falavigna A."/>
            <person name="Ye Y."/>
            <person name="Leebens-Mack J.H."/>
            <person name="Chen G."/>
        </authorList>
    </citation>
    <scope>NUCLEOTIDE SEQUENCE [LARGE SCALE GENOMIC DNA]</scope>
    <source>
        <strain evidence="12">cv. DH0086</strain>
    </source>
</reference>
<dbReference type="GO" id="GO:0015074">
    <property type="term" value="P:DNA integration"/>
    <property type="evidence" value="ECO:0007669"/>
    <property type="project" value="UniProtKB-KW"/>
</dbReference>
<dbReference type="AlphaFoldDB" id="A0A1R3L622"/>
<sequence length="210" mass="24967">MKGKKHRRSFKVGKSRRATELLQLVHTDIVGPFEVVSLGGNRYFFTFIDDYSRKTWIYFLKEKSKALEKFKEFKEMVEKQSGYHIKMFRSNRGGEYTSKAFNNFNKQYRIIHQLTVAYTPQQNGIAERKNRTILNMVRSMLKSKYLPKTYWTEAVDCAVYLLNRCPTKSVKFKTPLEMWRNIKLSVNHLKVFGCIVYAHILEQKRKKLDD</sequence>
<keyword evidence="6" id="KW-0229">DNA integration</keyword>
<keyword evidence="8" id="KW-0808">Transferase</keyword>
<dbReference type="GO" id="GO:0016787">
    <property type="term" value="F:hydrolase activity"/>
    <property type="evidence" value="ECO:0007669"/>
    <property type="project" value="UniProtKB-KW"/>
</dbReference>
<dbReference type="GO" id="GO:0004519">
    <property type="term" value="F:endonuclease activity"/>
    <property type="evidence" value="ECO:0007669"/>
    <property type="project" value="UniProtKB-KW"/>
</dbReference>
<feature type="domain" description="Integrase catalytic" evidence="10">
    <location>
        <begin position="16"/>
        <end position="183"/>
    </location>
</feature>
<dbReference type="EMBL" id="KV863803">
    <property type="protein sequence ID" value="ONK55055.1"/>
    <property type="molecule type" value="Genomic_DNA"/>
</dbReference>
<keyword evidence="8" id="KW-0239">DNA-directed DNA polymerase</keyword>
<keyword evidence="9" id="KW-0233">DNA recombination</keyword>
<dbReference type="SUPFAM" id="SSF53098">
    <property type="entry name" value="Ribonuclease H-like"/>
    <property type="match status" value="1"/>
</dbReference>
<dbReference type="InterPro" id="IPR001584">
    <property type="entry name" value="Integrase_cat-core"/>
</dbReference>
<dbReference type="Gene3D" id="3.30.420.10">
    <property type="entry name" value="Ribonuclease H-like superfamily/Ribonuclease H"/>
    <property type="match status" value="1"/>
</dbReference>
<evidence type="ECO:0000256" key="9">
    <source>
        <dbReference type="ARBA" id="ARBA00023172"/>
    </source>
</evidence>
<evidence type="ECO:0000256" key="3">
    <source>
        <dbReference type="ARBA" id="ARBA00022759"/>
    </source>
</evidence>
<evidence type="ECO:0000256" key="5">
    <source>
        <dbReference type="ARBA" id="ARBA00022842"/>
    </source>
</evidence>
<keyword evidence="8" id="KW-0548">Nucleotidyltransferase</keyword>
<dbReference type="Gramene" id="ONK55055">
    <property type="protein sequence ID" value="ONK55055"/>
    <property type="gene ID" value="A4U43_UnF8110"/>
</dbReference>
<proteinExistence type="predicted"/>
<evidence type="ECO:0000256" key="8">
    <source>
        <dbReference type="ARBA" id="ARBA00022932"/>
    </source>
</evidence>
<dbReference type="InterPro" id="IPR012337">
    <property type="entry name" value="RNaseH-like_sf"/>
</dbReference>
<dbReference type="PANTHER" id="PTHR42648:SF11">
    <property type="entry name" value="TRANSPOSON TY4-P GAG-POL POLYPROTEIN"/>
    <property type="match status" value="1"/>
</dbReference>
<dbReference type="PROSITE" id="PS50994">
    <property type="entry name" value="INTEGRASE"/>
    <property type="match status" value="1"/>
</dbReference>
<dbReference type="GO" id="GO:0003964">
    <property type="term" value="F:RNA-directed DNA polymerase activity"/>
    <property type="evidence" value="ECO:0007669"/>
    <property type="project" value="UniProtKB-KW"/>
</dbReference>
<keyword evidence="5" id="KW-0460">Magnesium</keyword>
<dbReference type="GO" id="GO:0003676">
    <property type="term" value="F:nucleic acid binding"/>
    <property type="evidence" value="ECO:0007669"/>
    <property type="project" value="InterPro"/>
</dbReference>
<evidence type="ECO:0000313" key="11">
    <source>
        <dbReference type="EMBL" id="ONK55055.1"/>
    </source>
</evidence>
<dbReference type="PANTHER" id="PTHR42648">
    <property type="entry name" value="TRANSPOSASE, PUTATIVE-RELATED"/>
    <property type="match status" value="1"/>
</dbReference>
<dbReference type="InterPro" id="IPR039537">
    <property type="entry name" value="Retrotran_Ty1/copia-like"/>
</dbReference>
<evidence type="ECO:0000256" key="2">
    <source>
        <dbReference type="ARBA" id="ARBA00022723"/>
    </source>
</evidence>
<organism evidence="11 12">
    <name type="scientific">Asparagus officinalis</name>
    <name type="common">Garden asparagus</name>
    <dbReference type="NCBI Taxonomy" id="4686"/>
    <lineage>
        <taxon>Eukaryota</taxon>
        <taxon>Viridiplantae</taxon>
        <taxon>Streptophyta</taxon>
        <taxon>Embryophyta</taxon>
        <taxon>Tracheophyta</taxon>
        <taxon>Spermatophyta</taxon>
        <taxon>Magnoliopsida</taxon>
        <taxon>Liliopsida</taxon>
        <taxon>Asparagales</taxon>
        <taxon>Asparagaceae</taxon>
        <taxon>Asparagoideae</taxon>
        <taxon>Asparagus</taxon>
    </lineage>
</organism>
<keyword evidence="3" id="KW-0255">Endonuclease</keyword>
<keyword evidence="4" id="KW-0378">Hydrolase</keyword>